<organism evidence="3 4">
    <name type="scientific">Inhella proteolytica</name>
    <dbReference type="NCBI Taxonomy" id="2795029"/>
    <lineage>
        <taxon>Bacteria</taxon>
        <taxon>Pseudomonadati</taxon>
        <taxon>Pseudomonadota</taxon>
        <taxon>Betaproteobacteria</taxon>
        <taxon>Burkholderiales</taxon>
        <taxon>Sphaerotilaceae</taxon>
        <taxon>Inhella</taxon>
    </lineage>
</organism>
<protein>
    <submittedName>
        <fullName evidence="3">PEP-CTERM sorting domain-containing protein</fullName>
    </submittedName>
</protein>
<dbReference type="NCBIfam" id="TIGR02595">
    <property type="entry name" value="PEP_CTERM"/>
    <property type="match status" value="1"/>
</dbReference>
<evidence type="ECO:0000259" key="2">
    <source>
        <dbReference type="Pfam" id="PF07589"/>
    </source>
</evidence>
<keyword evidence="1" id="KW-0732">Signal</keyword>
<evidence type="ECO:0000313" key="4">
    <source>
        <dbReference type="Proteomes" id="UP000613266"/>
    </source>
</evidence>
<feature type="domain" description="Ice-binding protein C-terminal" evidence="2">
    <location>
        <begin position="144"/>
        <end position="166"/>
    </location>
</feature>
<dbReference type="Proteomes" id="UP000613266">
    <property type="component" value="Unassembled WGS sequence"/>
</dbReference>
<sequence>MNKQLQRGLAALGLSLASWASLAAPVTVNFSVTIDSAGSPLVGQSFTGSLSFDDALGSVMGDETLFDLSAFSFDFAGGSYALGDLFAASAVYKNGQFVGLDAQGDGFSFMPAWGGAEAYFGYDFGPDGMGNGSFAAQIDPGNGVPEPTGLALAGLGLFGLAAARRRTR</sequence>
<name>A0A931IY08_9BURK</name>
<dbReference type="EMBL" id="JAEDAK010000002">
    <property type="protein sequence ID" value="MBH9575826.1"/>
    <property type="molecule type" value="Genomic_DNA"/>
</dbReference>
<gene>
    <name evidence="3" type="ORF">I7X39_02805</name>
</gene>
<evidence type="ECO:0000313" key="3">
    <source>
        <dbReference type="EMBL" id="MBH9575826.1"/>
    </source>
</evidence>
<accession>A0A931IY08</accession>
<reference evidence="3" key="1">
    <citation type="submission" date="2020-12" db="EMBL/GenBank/DDBJ databases">
        <title>The genome sequence of Inhella sp. 1Y17.</title>
        <authorList>
            <person name="Liu Y."/>
        </authorList>
    </citation>
    <scope>NUCLEOTIDE SEQUENCE</scope>
    <source>
        <strain evidence="3">1Y17</strain>
    </source>
</reference>
<feature type="signal peptide" evidence="1">
    <location>
        <begin position="1"/>
        <end position="23"/>
    </location>
</feature>
<dbReference type="AlphaFoldDB" id="A0A931IY08"/>
<evidence type="ECO:0000256" key="1">
    <source>
        <dbReference type="SAM" id="SignalP"/>
    </source>
</evidence>
<proteinExistence type="predicted"/>
<dbReference type="InterPro" id="IPR013424">
    <property type="entry name" value="Ice-binding_C"/>
</dbReference>
<comment type="caution">
    <text evidence="3">The sequence shown here is derived from an EMBL/GenBank/DDBJ whole genome shotgun (WGS) entry which is preliminary data.</text>
</comment>
<keyword evidence="4" id="KW-1185">Reference proteome</keyword>
<dbReference type="Pfam" id="PF07589">
    <property type="entry name" value="PEP-CTERM"/>
    <property type="match status" value="1"/>
</dbReference>
<dbReference type="RefSeq" id="WP_198109450.1">
    <property type="nucleotide sequence ID" value="NZ_JAEDAK010000002.1"/>
</dbReference>
<feature type="chain" id="PRO_5036675209" evidence="1">
    <location>
        <begin position="24"/>
        <end position="168"/>
    </location>
</feature>